<sequence length="405" mass="44617">MTSHISATEFDGVLDLPPNAAINHALGANHDLDTGLDELIDNAIDAGATNIAIVLHVDGHRLQQISIHDDGRGMSQEKITEVLRLGGHSAQSETNIGRYGMGLKEGSFANSEQPTILSRRRGDYPHGYQLSKDSFTAGVLNERAVTKAWNLRHGLVTLSHGTTILWDGLTNVYLGDDSQAGQRFVSQQLEKLRKHIGIRYHRFVESERLNVSLRISWDGEAPTPTPAIRAINPFGYNKSGQRGYPRLLTQGGNPDAPGITAHIWTNRSNNDAFHLEAKDELGHQGFYIYDADRLITQGDWSGVQEPRKELKLLRIDVSDPRIIDRYITISPQKGSVRFSEDFHRFLGSLKSPDDPSITLETVFAAAAATLKESNRKSALHDLECVADHGVGFGVAQHVEVLAGTR</sequence>
<dbReference type="Gene3D" id="3.30.565.10">
    <property type="entry name" value="Histidine kinase-like ATPase, C-terminal domain"/>
    <property type="match status" value="1"/>
</dbReference>
<dbReference type="GO" id="GO:0046872">
    <property type="term" value="F:metal ion binding"/>
    <property type="evidence" value="ECO:0007669"/>
    <property type="project" value="UniProtKB-KW"/>
</dbReference>
<evidence type="ECO:0000256" key="2">
    <source>
        <dbReference type="ARBA" id="ARBA00023054"/>
    </source>
</evidence>
<dbReference type="EMBL" id="CP005286">
    <property type="protein sequence ID" value="AJE32704.1"/>
    <property type="molecule type" value="Genomic_DNA"/>
</dbReference>
<dbReference type="PANTHER" id="PTHR23337:SF3">
    <property type="entry name" value="MORC FAMILY CW-TYPE ZINC FINGER 2"/>
    <property type="match status" value="1"/>
</dbReference>
<evidence type="ECO:0000313" key="4">
    <source>
        <dbReference type="Proteomes" id="UP000031524"/>
    </source>
</evidence>
<dbReference type="KEGG" id="chm:B842_04255"/>
<dbReference type="SUPFAM" id="SSF55874">
    <property type="entry name" value="ATPase domain of HSP90 chaperone/DNA topoisomerase II/histidine kinase"/>
    <property type="match status" value="1"/>
</dbReference>
<keyword evidence="4" id="KW-1185">Reference proteome</keyword>
<keyword evidence="2" id="KW-0175">Coiled coil</keyword>
<evidence type="ECO:0000256" key="1">
    <source>
        <dbReference type="ARBA" id="ARBA00022723"/>
    </source>
</evidence>
<dbReference type="RefSeq" id="WP_052437734.1">
    <property type="nucleotide sequence ID" value="NZ_CP005286.1"/>
</dbReference>
<gene>
    <name evidence="3" type="ORF">B842_04255</name>
</gene>
<accession>A0A0B5DAG1</accession>
<dbReference type="Proteomes" id="UP000031524">
    <property type="component" value="Chromosome"/>
</dbReference>
<dbReference type="Pfam" id="PF13589">
    <property type="entry name" value="HATPase_c_3"/>
    <property type="match status" value="1"/>
</dbReference>
<organism evidence="3 4">
    <name type="scientific">Corynebacterium humireducens NBRC 106098 = DSM 45392</name>
    <dbReference type="NCBI Taxonomy" id="1223515"/>
    <lineage>
        <taxon>Bacteria</taxon>
        <taxon>Bacillati</taxon>
        <taxon>Actinomycetota</taxon>
        <taxon>Actinomycetes</taxon>
        <taxon>Mycobacteriales</taxon>
        <taxon>Corynebacteriaceae</taxon>
        <taxon>Corynebacterium</taxon>
    </lineage>
</organism>
<evidence type="ECO:0000313" key="3">
    <source>
        <dbReference type="EMBL" id="AJE32704.1"/>
    </source>
</evidence>
<proteinExistence type="predicted"/>
<dbReference type="STRING" id="1223515.B842_04255"/>
<protein>
    <submittedName>
        <fullName evidence="3">ATPase</fullName>
    </submittedName>
</protein>
<keyword evidence="1" id="KW-0479">Metal-binding</keyword>
<reference evidence="3 4" key="1">
    <citation type="submission" date="2013-04" db="EMBL/GenBank/DDBJ databases">
        <title>Complete genome sequence of Corynebacterium humireducens DSM 45392(T), isolated from a wastewater-fed microbial fuel cell.</title>
        <authorList>
            <person name="Ruckert C."/>
            <person name="Albersmeier A."/>
            <person name="Kalinowski J."/>
        </authorList>
    </citation>
    <scope>NUCLEOTIDE SEQUENCE [LARGE SCALE GENOMIC DNA]</scope>
    <source>
        <strain evidence="4">MFC-5</strain>
    </source>
</reference>
<dbReference type="PANTHER" id="PTHR23337">
    <property type="entry name" value="ZINC FINGER CW-TYPE COILED-COIL DOMAIN PROTEIN 1"/>
    <property type="match status" value="1"/>
</dbReference>
<dbReference type="InterPro" id="IPR036890">
    <property type="entry name" value="HATPase_C_sf"/>
</dbReference>
<dbReference type="AlphaFoldDB" id="A0A0B5DAG1"/>
<dbReference type="HOGENOM" id="CLU_041021_0_0_11"/>
<name>A0A0B5DAG1_9CORY</name>